<sequence>MALTTNTELAKLDHVLITASFTCFFLSALVGLAHLVLHQLHNSNISSPSSATNASSTSSDKLSPPYDSDLNSPITPSGPSPNSTLASIFDPSLGDISLLSTSSIANSTLSSEDELLLQGTPISPRPSSYKYLQQQRSVLELRKNVLLKQASSLGEEVRELAGQVRDLRRERERLRNVLKSAGIELQELQDSWEEVKENGNGKC</sequence>
<gene>
    <name evidence="4" type="ORF">DACRYDRAFT_109346</name>
</gene>
<evidence type="ECO:0000313" key="4">
    <source>
        <dbReference type="EMBL" id="EJT99918.1"/>
    </source>
</evidence>
<proteinExistence type="predicted"/>
<reference evidence="4 5" key="1">
    <citation type="journal article" date="2012" name="Science">
        <title>The Paleozoic origin of enzymatic lignin decomposition reconstructed from 31 fungal genomes.</title>
        <authorList>
            <person name="Floudas D."/>
            <person name="Binder M."/>
            <person name="Riley R."/>
            <person name="Barry K."/>
            <person name="Blanchette R.A."/>
            <person name="Henrissat B."/>
            <person name="Martinez A.T."/>
            <person name="Otillar R."/>
            <person name="Spatafora J.W."/>
            <person name="Yadav J.S."/>
            <person name="Aerts A."/>
            <person name="Benoit I."/>
            <person name="Boyd A."/>
            <person name="Carlson A."/>
            <person name="Copeland A."/>
            <person name="Coutinho P.M."/>
            <person name="de Vries R.P."/>
            <person name="Ferreira P."/>
            <person name="Findley K."/>
            <person name="Foster B."/>
            <person name="Gaskell J."/>
            <person name="Glotzer D."/>
            <person name="Gorecki P."/>
            <person name="Heitman J."/>
            <person name="Hesse C."/>
            <person name="Hori C."/>
            <person name="Igarashi K."/>
            <person name="Jurgens J.A."/>
            <person name="Kallen N."/>
            <person name="Kersten P."/>
            <person name="Kohler A."/>
            <person name="Kuees U."/>
            <person name="Kumar T.K.A."/>
            <person name="Kuo A."/>
            <person name="LaButti K."/>
            <person name="Larrondo L.F."/>
            <person name="Lindquist E."/>
            <person name="Ling A."/>
            <person name="Lombard V."/>
            <person name="Lucas S."/>
            <person name="Lundell T."/>
            <person name="Martin R."/>
            <person name="McLaughlin D.J."/>
            <person name="Morgenstern I."/>
            <person name="Morin E."/>
            <person name="Murat C."/>
            <person name="Nagy L.G."/>
            <person name="Nolan M."/>
            <person name="Ohm R.A."/>
            <person name="Patyshakuliyeva A."/>
            <person name="Rokas A."/>
            <person name="Ruiz-Duenas F.J."/>
            <person name="Sabat G."/>
            <person name="Salamov A."/>
            <person name="Samejima M."/>
            <person name="Schmutz J."/>
            <person name="Slot J.C."/>
            <person name="St John F."/>
            <person name="Stenlid J."/>
            <person name="Sun H."/>
            <person name="Sun S."/>
            <person name="Syed K."/>
            <person name="Tsang A."/>
            <person name="Wiebenga A."/>
            <person name="Young D."/>
            <person name="Pisabarro A."/>
            <person name="Eastwood D.C."/>
            <person name="Martin F."/>
            <person name="Cullen D."/>
            <person name="Grigoriev I.V."/>
            <person name="Hibbett D.S."/>
        </authorList>
    </citation>
    <scope>NUCLEOTIDE SEQUENCE [LARGE SCALE GENOMIC DNA]</scope>
    <source>
        <strain evidence="4 5">DJM-731 SS1</strain>
    </source>
</reference>
<evidence type="ECO:0000313" key="5">
    <source>
        <dbReference type="Proteomes" id="UP000030653"/>
    </source>
</evidence>
<dbReference type="AlphaFoldDB" id="M5FUJ8"/>
<dbReference type="Proteomes" id="UP000030653">
    <property type="component" value="Unassembled WGS sequence"/>
</dbReference>
<keyword evidence="5" id="KW-1185">Reference proteome</keyword>
<feature type="region of interest" description="Disordered" evidence="2">
    <location>
        <begin position="46"/>
        <end position="86"/>
    </location>
</feature>
<evidence type="ECO:0000256" key="2">
    <source>
        <dbReference type="SAM" id="MobiDB-lite"/>
    </source>
</evidence>
<dbReference type="OrthoDB" id="3361320at2759"/>
<keyword evidence="3" id="KW-1133">Transmembrane helix</keyword>
<accession>M5FUJ8</accession>
<dbReference type="HOGENOM" id="CLU_1348884_0_0_1"/>
<keyword evidence="3" id="KW-0472">Membrane</keyword>
<dbReference type="EMBL" id="JH795868">
    <property type="protein sequence ID" value="EJT99918.1"/>
    <property type="molecule type" value="Genomic_DNA"/>
</dbReference>
<keyword evidence="3" id="KW-0812">Transmembrane</keyword>
<dbReference type="GeneID" id="63683928"/>
<keyword evidence="1" id="KW-0175">Coiled coil</keyword>
<evidence type="ECO:0000256" key="1">
    <source>
        <dbReference type="SAM" id="Coils"/>
    </source>
</evidence>
<protein>
    <submittedName>
        <fullName evidence="4">Uncharacterized protein</fullName>
    </submittedName>
</protein>
<feature type="coiled-coil region" evidence="1">
    <location>
        <begin position="150"/>
        <end position="198"/>
    </location>
</feature>
<organism evidence="4 5">
    <name type="scientific">Dacryopinax primogenitus (strain DJM 731)</name>
    <name type="common">Brown rot fungus</name>
    <dbReference type="NCBI Taxonomy" id="1858805"/>
    <lineage>
        <taxon>Eukaryota</taxon>
        <taxon>Fungi</taxon>
        <taxon>Dikarya</taxon>
        <taxon>Basidiomycota</taxon>
        <taxon>Agaricomycotina</taxon>
        <taxon>Dacrymycetes</taxon>
        <taxon>Dacrymycetales</taxon>
        <taxon>Dacrymycetaceae</taxon>
        <taxon>Dacryopinax</taxon>
    </lineage>
</organism>
<feature type="compositionally biased region" description="Polar residues" evidence="2">
    <location>
        <begin position="69"/>
        <end position="86"/>
    </location>
</feature>
<name>M5FUJ8_DACPD</name>
<evidence type="ECO:0000256" key="3">
    <source>
        <dbReference type="SAM" id="Phobius"/>
    </source>
</evidence>
<feature type="transmembrane region" description="Helical" evidence="3">
    <location>
        <begin position="15"/>
        <end position="37"/>
    </location>
</feature>
<dbReference type="RefSeq" id="XP_040626816.1">
    <property type="nucleotide sequence ID" value="XM_040768866.1"/>
</dbReference>
<feature type="compositionally biased region" description="Low complexity" evidence="2">
    <location>
        <begin position="46"/>
        <end position="59"/>
    </location>
</feature>